<evidence type="ECO:0000256" key="4">
    <source>
        <dbReference type="ARBA" id="ARBA00022989"/>
    </source>
</evidence>
<feature type="transmembrane region" description="Helical" evidence="6">
    <location>
        <begin position="158"/>
        <end position="176"/>
    </location>
</feature>
<evidence type="ECO:0000313" key="8">
    <source>
        <dbReference type="Proteomes" id="UP000027073"/>
    </source>
</evidence>
<evidence type="ECO:0000313" key="7">
    <source>
        <dbReference type="EMBL" id="KDQ26734.1"/>
    </source>
</evidence>
<evidence type="ECO:0000256" key="6">
    <source>
        <dbReference type="SAM" id="Phobius"/>
    </source>
</evidence>
<accession>A0A067NFV3</accession>
<organism evidence="7 8">
    <name type="scientific">Pleurotus ostreatus (strain PC15)</name>
    <name type="common">Oyster mushroom</name>
    <dbReference type="NCBI Taxonomy" id="1137138"/>
    <lineage>
        <taxon>Eukaryota</taxon>
        <taxon>Fungi</taxon>
        <taxon>Dikarya</taxon>
        <taxon>Basidiomycota</taxon>
        <taxon>Agaricomycotina</taxon>
        <taxon>Agaricomycetes</taxon>
        <taxon>Agaricomycetidae</taxon>
        <taxon>Agaricales</taxon>
        <taxon>Pleurotineae</taxon>
        <taxon>Pleurotaceae</taxon>
        <taxon>Pleurotus</taxon>
    </lineage>
</organism>
<evidence type="ECO:0000256" key="1">
    <source>
        <dbReference type="ARBA" id="ARBA00004141"/>
    </source>
</evidence>
<dbReference type="AlphaFoldDB" id="A0A067NFV3"/>
<dbReference type="PANTHER" id="PTHR22779">
    <property type="entry name" value="SD17342P"/>
    <property type="match status" value="1"/>
</dbReference>
<dbReference type="GO" id="GO:0016020">
    <property type="term" value="C:membrane"/>
    <property type="evidence" value="ECO:0007669"/>
    <property type="project" value="UniProtKB-SubCell"/>
</dbReference>
<keyword evidence="3 6" id="KW-0812">Transmembrane</keyword>
<evidence type="ECO:0008006" key="9">
    <source>
        <dbReference type="Google" id="ProtNLM"/>
    </source>
</evidence>
<dbReference type="STRING" id="1137138.A0A067NFV3"/>
<keyword evidence="5 6" id="KW-0472">Membrane</keyword>
<name>A0A067NFV3_PLEO1</name>
<dbReference type="InterPro" id="IPR019334">
    <property type="entry name" value="TMEM170A/B/YPR153W-like"/>
</dbReference>
<reference evidence="8" key="1">
    <citation type="journal article" date="2014" name="Proc. Natl. Acad. Sci. U.S.A.">
        <title>Extensive sampling of basidiomycete genomes demonstrates inadequacy of the white-rot/brown-rot paradigm for wood decay fungi.</title>
        <authorList>
            <person name="Riley R."/>
            <person name="Salamov A.A."/>
            <person name="Brown D.W."/>
            <person name="Nagy L.G."/>
            <person name="Floudas D."/>
            <person name="Held B.W."/>
            <person name="Levasseur A."/>
            <person name="Lombard V."/>
            <person name="Morin E."/>
            <person name="Otillar R."/>
            <person name="Lindquist E.A."/>
            <person name="Sun H."/>
            <person name="LaButti K.M."/>
            <person name="Schmutz J."/>
            <person name="Jabbour D."/>
            <person name="Luo H."/>
            <person name="Baker S.E."/>
            <person name="Pisabarro A.G."/>
            <person name="Walton J.D."/>
            <person name="Blanchette R.A."/>
            <person name="Henrissat B."/>
            <person name="Martin F."/>
            <person name="Cullen D."/>
            <person name="Hibbett D.S."/>
            <person name="Grigoriev I.V."/>
        </authorList>
    </citation>
    <scope>NUCLEOTIDE SEQUENCE [LARGE SCALE GENOMIC DNA]</scope>
    <source>
        <strain evidence="8">PC15</strain>
    </source>
</reference>
<dbReference type="VEuPathDB" id="FungiDB:PLEOSDRAFT_159346"/>
<dbReference type="EMBL" id="KL198009">
    <property type="protein sequence ID" value="KDQ26734.1"/>
    <property type="molecule type" value="Genomic_DNA"/>
</dbReference>
<evidence type="ECO:0000256" key="3">
    <source>
        <dbReference type="ARBA" id="ARBA00022692"/>
    </source>
</evidence>
<feature type="transmembrane region" description="Helical" evidence="6">
    <location>
        <begin position="118"/>
        <end position="146"/>
    </location>
</feature>
<dbReference type="PANTHER" id="PTHR22779:SF6">
    <property type="entry name" value="SD17342P"/>
    <property type="match status" value="1"/>
</dbReference>
<dbReference type="OrthoDB" id="2131401at2759"/>
<dbReference type="Proteomes" id="UP000027073">
    <property type="component" value="Unassembled WGS sequence"/>
</dbReference>
<evidence type="ECO:0000256" key="5">
    <source>
        <dbReference type="ARBA" id="ARBA00023136"/>
    </source>
</evidence>
<dbReference type="InParanoid" id="A0A067NFV3"/>
<proteinExistence type="inferred from homology"/>
<evidence type="ECO:0000256" key="2">
    <source>
        <dbReference type="ARBA" id="ARBA00006325"/>
    </source>
</evidence>
<sequence length="184" mass="20102">MSSPSWPSLYNPAGEVNPNSEASGIYIYDSNEVFRFTLIWNLVLYTPIFVVCGVYAFLNLSFPPSRGNSVAEDDSHSTSYPLSPLSPISPSYRTSLLKQQQATVKPPKPNERRSRLTFALLVLLAFITLSVAGAVIGAAVVGYILAGLFNAGNFNMSTWVPFLWVVIQILIGLLSLQSSIIDII</sequence>
<protein>
    <recommendedName>
        <fullName evidence="9">Integral membrane protein</fullName>
    </recommendedName>
</protein>
<comment type="subcellular location">
    <subcellularLocation>
        <location evidence="1">Membrane</location>
        <topology evidence="1">Multi-pass membrane protein</topology>
    </subcellularLocation>
</comment>
<gene>
    <name evidence="7" type="ORF">PLEOSDRAFT_159346</name>
</gene>
<feature type="transmembrane region" description="Helical" evidence="6">
    <location>
        <begin position="38"/>
        <end position="58"/>
    </location>
</feature>
<comment type="similarity">
    <text evidence="2">Belongs to the TMEM170 family.</text>
</comment>
<keyword evidence="4 6" id="KW-1133">Transmembrane helix</keyword>
<dbReference type="HOGENOM" id="CLU_071343_0_0_1"/>